<evidence type="ECO:0000256" key="19">
    <source>
        <dbReference type="SAM" id="Coils"/>
    </source>
</evidence>
<dbReference type="EC" id="2.3.2.27" evidence="5 18"/>
<dbReference type="SMART" id="SM00504">
    <property type="entry name" value="Ubox"/>
    <property type="match status" value="1"/>
</dbReference>
<dbReference type="GO" id="GO:0070534">
    <property type="term" value="P:protein K63-linked ubiquitination"/>
    <property type="evidence" value="ECO:0007669"/>
    <property type="project" value="UniProtKB-UniRule"/>
</dbReference>
<gene>
    <name evidence="21" type="ORF">BaOVIS_013010</name>
</gene>
<dbReference type="SMART" id="SM00320">
    <property type="entry name" value="WD40"/>
    <property type="match status" value="6"/>
</dbReference>
<keyword evidence="13 18" id="KW-0833">Ubl conjugation pathway</keyword>
<comment type="caution">
    <text evidence="21">The sequence shown here is derived from an EMBL/GenBank/DDBJ whole genome shotgun (WGS) entry which is preliminary data.</text>
</comment>
<dbReference type="PROSITE" id="PS50294">
    <property type="entry name" value="WD_REPEATS_REGION"/>
    <property type="match status" value="2"/>
</dbReference>
<dbReference type="PROSITE" id="PS51698">
    <property type="entry name" value="U_BOX"/>
    <property type="match status" value="1"/>
</dbReference>
<dbReference type="InterPro" id="IPR038959">
    <property type="entry name" value="Prp19"/>
</dbReference>
<dbReference type="GO" id="GO:0071006">
    <property type="term" value="C:U2-type catalytic step 1 spliceosome"/>
    <property type="evidence" value="ECO:0007669"/>
    <property type="project" value="TreeGrafter"/>
</dbReference>
<evidence type="ECO:0000256" key="10">
    <source>
        <dbReference type="ARBA" id="ARBA00022728"/>
    </source>
</evidence>
<dbReference type="PROSITE" id="PS50082">
    <property type="entry name" value="WD_REPEATS_2"/>
    <property type="match status" value="4"/>
</dbReference>
<evidence type="ECO:0000256" key="7">
    <source>
        <dbReference type="ARBA" id="ARBA00022574"/>
    </source>
</evidence>
<dbReference type="InterPro" id="IPR013915">
    <property type="entry name" value="Prp19_cc"/>
</dbReference>
<dbReference type="InterPro" id="IPR013083">
    <property type="entry name" value="Znf_RING/FYVE/PHD"/>
</dbReference>
<evidence type="ECO:0000256" key="15">
    <source>
        <dbReference type="ARBA" id="ARBA00023204"/>
    </source>
</evidence>
<evidence type="ECO:0000256" key="18">
    <source>
        <dbReference type="RuleBase" id="RU367101"/>
    </source>
</evidence>
<comment type="function">
    <text evidence="18">Ubiquitin-protein ligase which is mainly involved pre-mRNA splicing and DNA repair. Required for pre-mRNA splicing as component of the spliceosome.</text>
</comment>
<dbReference type="CDD" id="cd00200">
    <property type="entry name" value="WD40"/>
    <property type="match status" value="1"/>
</dbReference>
<evidence type="ECO:0000256" key="16">
    <source>
        <dbReference type="ARBA" id="ARBA00023242"/>
    </source>
</evidence>
<dbReference type="FunFam" id="3.30.40.10:FF:000027">
    <property type="entry name" value="Pre-mRNA-processing factor 19, putative"/>
    <property type="match status" value="1"/>
</dbReference>
<protein>
    <recommendedName>
        <fullName evidence="6 18">Pre-mRNA-processing factor 19</fullName>
        <ecNumber evidence="5 18">2.3.2.27</ecNumber>
    </recommendedName>
</protein>
<evidence type="ECO:0000256" key="6">
    <source>
        <dbReference type="ARBA" id="ARBA00015618"/>
    </source>
</evidence>
<feature type="repeat" description="WD" evidence="17">
    <location>
        <begin position="345"/>
        <end position="377"/>
    </location>
</feature>
<feature type="repeat" description="WD" evidence="17">
    <location>
        <begin position="245"/>
        <end position="277"/>
    </location>
</feature>
<comment type="catalytic activity">
    <reaction evidence="1 18">
        <text>S-ubiquitinyl-[E2 ubiquitin-conjugating enzyme]-L-cysteine + [acceptor protein]-L-lysine = [E2 ubiquitin-conjugating enzyme]-L-cysteine + N(6)-ubiquitinyl-[acceptor protein]-L-lysine.</text>
        <dbReference type="EC" id="2.3.2.27"/>
    </reaction>
</comment>
<dbReference type="AlphaFoldDB" id="A0A9W5TCH3"/>
<dbReference type="PANTHER" id="PTHR43995">
    <property type="entry name" value="PRE-MRNA-PROCESSING FACTOR 19"/>
    <property type="match status" value="1"/>
</dbReference>
<comment type="subcellular location">
    <subcellularLocation>
        <location evidence="2 18">Nucleus</location>
    </subcellularLocation>
</comment>
<proteinExistence type="inferred from homology"/>
<feature type="coiled-coil region" evidence="19">
    <location>
        <begin position="116"/>
        <end position="143"/>
    </location>
</feature>
<dbReference type="Pfam" id="PF00400">
    <property type="entry name" value="WD40"/>
    <property type="match status" value="4"/>
</dbReference>
<dbReference type="SUPFAM" id="SSF50978">
    <property type="entry name" value="WD40 repeat-like"/>
    <property type="match status" value="1"/>
</dbReference>
<keyword evidence="14 18" id="KW-0508">mRNA splicing</keyword>
<evidence type="ECO:0000256" key="1">
    <source>
        <dbReference type="ARBA" id="ARBA00000900"/>
    </source>
</evidence>
<organism evidence="21 22">
    <name type="scientific">Babesia ovis</name>
    <dbReference type="NCBI Taxonomy" id="5869"/>
    <lineage>
        <taxon>Eukaryota</taxon>
        <taxon>Sar</taxon>
        <taxon>Alveolata</taxon>
        <taxon>Apicomplexa</taxon>
        <taxon>Aconoidasida</taxon>
        <taxon>Piroplasmida</taxon>
        <taxon>Babesiidae</taxon>
        <taxon>Babesia</taxon>
    </lineage>
</organism>
<keyword evidence="12 18" id="KW-0227">DNA damage</keyword>
<evidence type="ECO:0000256" key="11">
    <source>
        <dbReference type="ARBA" id="ARBA00022737"/>
    </source>
</evidence>
<accession>A0A9W5TCH3</accession>
<dbReference type="InterPro" id="IPR019775">
    <property type="entry name" value="WD40_repeat_CS"/>
</dbReference>
<dbReference type="InterPro" id="IPR015943">
    <property type="entry name" value="WD40/YVTN_repeat-like_dom_sf"/>
</dbReference>
<keyword evidence="22" id="KW-1185">Reference proteome</keyword>
<dbReference type="GO" id="GO:0006281">
    <property type="term" value="P:DNA repair"/>
    <property type="evidence" value="ECO:0007669"/>
    <property type="project" value="UniProtKB-KW"/>
</dbReference>
<dbReference type="SUPFAM" id="SSF57850">
    <property type="entry name" value="RING/U-box"/>
    <property type="match status" value="1"/>
</dbReference>
<keyword evidence="19" id="KW-0175">Coiled coil</keyword>
<dbReference type="OrthoDB" id="687049at2759"/>
<evidence type="ECO:0000256" key="13">
    <source>
        <dbReference type="ARBA" id="ARBA00022786"/>
    </source>
</evidence>
<comment type="similarity">
    <text evidence="4 18">Belongs to the WD repeat PRP19 family.</text>
</comment>
<dbReference type="Proteomes" id="UP001057455">
    <property type="component" value="Unassembled WGS sequence"/>
</dbReference>
<comment type="subunit">
    <text evidence="18">Homotetramer.</text>
</comment>
<reference evidence="21" key="1">
    <citation type="submission" date="2019-12" db="EMBL/GenBank/DDBJ databases">
        <title>Genome sequence of Babesia ovis.</title>
        <authorList>
            <person name="Yamagishi J."/>
            <person name="Sevinc F."/>
            <person name="Xuan X."/>
        </authorList>
    </citation>
    <scope>NUCLEOTIDE SEQUENCE</scope>
    <source>
        <strain evidence="21">Selcuk</strain>
    </source>
</reference>
<keyword evidence="16 18" id="KW-0539">Nucleus</keyword>
<keyword evidence="10 18" id="KW-0747">Spliceosome</keyword>
<dbReference type="PANTHER" id="PTHR43995:SF1">
    <property type="entry name" value="PRE-MRNA-PROCESSING FACTOR 19"/>
    <property type="match status" value="1"/>
</dbReference>
<comment type="pathway">
    <text evidence="3 18">Protein modification; protein ubiquitination.</text>
</comment>
<keyword evidence="8 18" id="KW-0507">mRNA processing</keyword>
<evidence type="ECO:0000256" key="12">
    <source>
        <dbReference type="ARBA" id="ARBA00022763"/>
    </source>
</evidence>
<evidence type="ECO:0000313" key="22">
    <source>
        <dbReference type="Proteomes" id="UP001057455"/>
    </source>
</evidence>
<dbReference type="Pfam" id="PF04564">
    <property type="entry name" value="U-box"/>
    <property type="match status" value="1"/>
</dbReference>
<dbReference type="PROSITE" id="PS00678">
    <property type="entry name" value="WD_REPEATS_1"/>
    <property type="match status" value="2"/>
</dbReference>
<dbReference type="GO" id="GO:0000974">
    <property type="term" value="C:Prp19 complex"/>
    <property type="evidence" value="ECO:0007669"/>
    <property type="project" value="UniProtKB-UniRule"/>
</dbReference>
<feature type="repeat" description="WD" evidence="17">
    <location>
        <begin position="383"/>
        <end position="420"/>
    </location>
</feature>
<dbReference type="Gene3D" id="2.130.10.10">
    <property type="entry name" value="YVTN repeat-like/Quinoprotein amine dehydrogenase"/>
    <property type="match status" value="1"/>
</dbReference>
<feature type="repeat" description="WD" evidence="17">
    <location>
        <begin position="463"/>
        <end position="495"/>
    </location>
</feature>
<evidence type="ECO:0000256" key="3">
    <source>
        <dbReference type="ARBA" id="ARBA00004906"/>
    </source>
</evidence>
<sequence>MAFICSISGVQPEEPCLSRTGYVFERRLIEKHLQETPTCPATGEPLTVADLIPIKCDKTVKPRPATAMSIPGILSLLQSEWDALALETYNLRTHTNTVRKQLCQSLYEHDAATRVIARLIKERDRALQQVEALEKQLLEFRANYDAGAIEIGLDDTSVARIEDLAKALMAERKKRDVTHYATTEEIAKFSQTGDYRTHSSTTPGILSVVLDHYGQRCGRTACFTGGADGAVIHFDLGSGKTLGRMTSHLKAVNSVAAHPYSNIVISGSDDKTMRVWNAPEVENGDVDFKCSHVIKSSKAPVLDISLHASGEYFLGTASDGLWHLVELESGRVVKVCRDIPAVCNSVKFHPDGLLAAGSGADGSVHIWDLRTQSVTSSLPHEFNSAISSLSFSENGYHLATVSENGHLSLWDLRKSKMFVSTECNVSPAVVTFDGSGTTIAVGSTKVELYALVDKTNINSVGTLEGHSGYLTDVQFGPSSKFLLTTCKDKSLRMFS</sequence>
<dbReference type="InterPro" id="IPR001680">
    <property type="entry name" value="WD40_rpt"/>
</dbReference>
<feature type="domain" description="U-box" evidence="20">
    <location>
        <begin position="1"/>
        <end position="71"/>
    </location>
</feature>
<dbReference type="CDD" id="cd16656">
    <property type="entry name" value="RING-Ubox_PRP19"/>
    <property type="match status" value="1"/>
</dbReference>
<dbReference type="Pfam" id="PF08606">
    <property type="entry name" value="Prp19"/>
    <property type="match status" value="1"/>
</dbReference>
<dbReference type="Gene3D" id="3.30.40.10">
    <property type="entry name" value="Zinc/RING finger domain, C3HC4 (zinc finger)"/>
    <property type="match status" value="1"/>
</dbReference>
<evidence type="ECO:0000256" key="14">
    <source>
        <dbReference type="ARBA" id="ARBA00023187"/>
    </source>
</evidence>
<evidence type="ECO:0000256" key="17">
    <source>
        <dbReference type="PROSITE-ProRule" id="PRU00221"/>
    </source>
</evidence>
<evidence type="ECO:0000313" key="21">
    <source>
        <dbReference type="EMBL" id="GFE53897.1"/>
    </source>
</evidence>
<dbReference type="InterPro" id="IPR036322">
    <property type="entry name" value="WD40_repeat_dom_sf"/>
</dbReference>
<evidence type="ECO:0000256" key="9">
    <source>
        <dbReference type="ARBA" id="ARBA00022679"/>
    </source>
</evidence>
<evidence type="ECO:0000256" key="2">
    <source>
        <dbReference type="ARBA" id="ARBA00004123"/>
    </source>
</evidence>
<dbReference type="GO" id="GO:0061630">
    <property type="term" value="F:ubiquitin protein ligase activity"/>
    <property type="evidence" value="ECO:0007669"/>
    <property type="project" value="UniProtKB-UniRule"/>
</dbReference>
<dbReference type="GO" id="GO:0005737">
    <property type="term" value="C:cytoplasm"/>
    <property type="evidence" value="ECO:0007669"/>
    <property type="project" value="TreeGrafter"/>
</dbReference>
<dbReference type="GO" id="GO:0000398">
    <property type="term" value="P:mRNA splicing, via spliceosome"/>
    <property type="evidence" value="ECO:0007669"/>
    <property type="project" value="InterPro"/>
</dbReference>
<evidence type="ECO:0000256" key="4">
    <source>
        <dbReference type="ARBA" id="ARBA00006388"/>
    </source>
</evidence>
<keyword evidence="7 17" id="KW-0853">WD repeat</keyword>
<evidence type="ECO:0000256" key="5">
    <source>
        <dbReference type="ARBA" id="ARBA00012483"/>
    </source>
</evidence>
<keyword evidence="11" id="KW-0677">Repeat</keyword>
<name>A0A9W5TCH3_BABOV</name>
<evidence type="ECO:0000259" key="20">
    <source>
        <dbReference type="PROSITE" id="PS51698"/>
    </source>
</evidence>
<keyword evidence="9 18" id="KW-0808">Transferase</keyword>
<keyword evidence="15 18" id="KW-0234">DNA repair</keyword>
<dbReference type="EMBL" id="BLIY01000008">
    <property type="protein sequence ID" value="GFE53897.1"/>
    <property type="molecule type" value="Genomic_DNA"/>
</dbReference>
<dbReference type="InterPro" id="IPR003613">
    <property type="entry name" value="Ubox_domain"/>
</dbReference>
<evidence type="ECO:0000256" key="8">
    <source>
        <dbReference type="ARBA" id="ARBA00022664"/>
    </source>
</evidence>
<dbReference type="InterPro" id="IPR055340">
    <property type="entry name" value="RING-Ubox_PRP19"/>
</dbReference>